<evidence type="ECO:0000256" key="2">
    <source>
        <dbReference type="ARBA" id="ARBA00038825"/>
    </source>
</evidence>
<dbReference type="EMBL" id="JAWQEV010000001">
    <property type="protein sequence ID" value="MDW4571844.1"/>
    <property type="molecule type" value="Genomic_DNA"/>
</dbReference>
<keyword evidence="7" id="KW-1185">Reference proteome</keyword>
<accession>A0ABU4GZF6</accession>
<proteinExistence type="predicted"/>
<evidence type="ECO:0000256" key="4">
    <source>
        <dbReference type="SAM" id="MobiDB-lite"/>
    </source>
</evidence>
<dbReference type="Proteomes" id="UP001283109">
    <property type="component" value="Unassembled WGS sequence"/>
</dbReference>
<comment type="subunit">
    <text evidence="2">Interacts with COX5B; this interaction may contribute to localize PYROXD2 to the inner face of the inner mitochondrial membrane.</text>
</comment>
<dbReference type="Gene3D" id="3.50.50.60">
    <property type="entry name" value="FAD/NAD(P)-binding domain"/>
    <property type="match status" value="2"/>
</dbReference>
<evidence type="ECO:0000313" key="7">
    <source>
        <dbReference type="Proteomes" id="UP001283109"/>
    </source>
</evidence>
<feature type="compositionally biased region" description="Basic and acidic residues" evidence="4">
    <location>
        <begin position="472"/>
        <end position="484"/>
    </location>
</feature>
<organism evidence="6 7">
    <name type="scientific">Microbacterium arthrosphaerae</name>
    <dbReference type="NCBI Taxonomy" id="792652"/>
    <lineage>
        <taxon>Bacteria</taxon>
        <taxon>Bacillati</taxon>
        <taxon>Actinomycetota</taxon>
        <taxon>Actinomycetes</taxon>
        <taxon>Micrococcales</taxon>
        <taxon>Microbacteriaceae</taxon>
        <taxon>Microbacterium</taxon>
    </lineage>
</organism>
<dbReference type="RefSeq" id="WP_318352360.1">
    <property type="nucleotide sequence ID" value="NZ_JAWQEV010000001.1"/>
</dbReference>
<feature type="region of interest" description="Disordered" evidence="4">
    <location>
        <begin position="472"/>
        <end position="492"/>
    </location>
</feature>
<dbReference type="SUPFAM" id="SSF51905">
    <property type="entry name" value="FAD/NAD(P)-binding domain"/>
    <property type="match status" value="1"/>
</dbReference>
<sequence>MARRATVIGSGPNGLSAAVALARAGYEVRVLEAASTVGGGIRTAALTLPGFRHDVGSAVHPAALTSPFFRAFGIHDRVGWIHPLASYAQPLDGGRAAIAWRDLERTAEALGPDAGAWRAVLRPLSRHLGEVVDFTGSQLLRWPRHPVTTLRFGLRALQLGTRVGRDTFRTDEANALLTGVLAHANTPLPSLGAAASGLLLAAHAHAADGWAFPRGGAQAIADALVTDLRDHGGSVETDVHVSSLDGFDWGDPDAGDLLLLDTTPRLLLTHPELPARYAHAIRRYRYGPAAAKVDFALDRPVPWAHPEVALAPTVHLGGTREEIEASENAVARGRLTERPYVLVVQPTVLDGTRAPEGKHTLWTYIHVPAGSTTDPTELIVRQIERFAPGFRHHILASRSMTAAERAAFNPSDIGGDILGGAFTFAQAIRRPVVSTTPWRTPLRGVYLASAATPPGPGVTGMPGWYAARQALRDGARGRRGERPGLGDLFPGR</sequence>
<comment type="function">
    <text evidence="1">Probable oxidoreductase that may play a role as regulator of mitochondrial function.</text>
</comment>
<comment type="caution">
    <text evidence="6">The sequence shown here is derived from an EMBL/GenBank/DDBJ whole genome shotgun (WGS) entry which is preliminary data.</text>
</comment>
<dbReference type="PANTHER" id="PTHR10668:SF105">
    <property type="entry name" value="DEHYDROGENASE-RELATED"/>
    <property type="match status" value="1"/>
</dbReference>
<evidence type="ECO:0000259" key="5">
    <source>
        <dbReference type="Pfam" id="PF01593"/>
    </source>
</evidence>
<evidence type="ECO:0000256" key="1">
    <source>
        <dbReference type="ARBA" id="ARBA00037217"/>
    </source>
</evidence>
<protein>
    <recommendedName>
        <fullName evidence="3">Pyridine nucleotide-disulfide oxidoreductase domain-containing protein 2</fullName>
    </recommendedName>
</protein>
<dbReference type="PANTHER" id="PTHR10668">
    <property type="entry name" value="PHYTOENE DEHYDROGENASE"/>
    <property type="match status" value="1"/>
</dbReference>
<name>A0ABU4GZF6_9MICO</name>
<dbReference type="InterPro" id="IPR036188">
    <property type="entry name" value="FAD/NAD-bd_sf"/>
</dbReference>
<reference evidence="6 7" key="1">
    <citation type="submission" date="2023-11" db="EMBL/GenBank/DDBJ databases">
        <title>Draft genome sequence of Microbacterium arthrosphaerae JCM 30492.</title>
        <authorList>
            <person name="Zhang G."/>
            <person name="Ding Y."/>
        </authorList>
    </citation>
    <scope>NUCLEOTIDE SEQUENCE [LARGE SCALE GENOMIC DNA]</scope>
    <source>
        <strain evidence="6 7">JCM 30492</strain>
    </source>
</reference>
<dbReference type="Pfam" id="PF01593">
    <property type="entry name" value="Amino_oxidase"/>
    <property type="match status" value="1"/>
</dbReference>
<feature type="domain" description="Amine oxidase" evidence="5">
    <location>
        <begin position="14"/>
        <end position="453"/>
    </location>
</feature>
<evidence type="ECO:0000313" key="6">
    <source>
        <dbReference type="EMBL" id="MDW4571844.1"/>
    </source>
</evidence>
<evidence type="ECO:0000256" key="3">
    <source>
        <dbReference type="ARBA" id="ARBA00040298"/>
    </source>
</evidence>
<dbReference type="InterPro" id="IPR002937">
    <property type="entry name" value="Amino_oxidase"/>
</dbReference>
<gene>
    <name evidence="6" type="ORF">R8Z58_03530</name>
</gene>